<proteinExistence type="inferred from homology"/>
<dbReference type="InterPro" id="IPR036291">
    <property type="entry name" value="NAD(P)-bd_dom_sf"/>
</dbReference>
<evidence type="ECO:0000313" key="6">
    <source>
        <dbReference type="Proteomes" id="UP000275078"/>
    </source>
</evidence>
<evidence type="ECO:0000313" key="5">
    <source>
        <dbReference type="EMBL" id="RPA86018.1"/>
    </source>
</evidence>
<dbReference type="Pfam" id="PF13561">
    <property type="entry name" value="adh_short_C2"/>
    <property type="match status" value="1"/>
</dbReference>
<dbReference type="SUPFAM" id="SSF51735">
    <property type="entry name" value="NAD(P)-binding Rossmann-fold domains"/>
    <property type="match status" value="1"/>
</dbReference>
<comment type="similarity">
    <text evidence="1">Belongs to the short-chain dehydrogenases/reductases (SDR) family.</text>
</comment>
<keyword evidence="2" id="KW-0521">NADP</keyword>
<dbReference type="PANTHER" id="PTHR43618:SF4">
    <property type="entry name" value="SHORT CHAIN DEHYDROGENASE_REDUCTASE FAMILY (AFU_ORTHOLOGUE AFUA_7G04540)"/>
    <property type="match status" value="1"/>
</dbReference>
<name>A0A3N4IMU5_ASCIM</name>
<dbReference type="STRING" id="1160509.A0A3N4IMU5"/>
<keyword evidence="6" id="KW-1185">Reference proteome</keyword>
<dbReference type="PANTHER" id="PTHR43618">
    <property type="entry name" value="7-ALPHA-HYDROXYSTEROID DEHYDROGENASE"/>
    <property type="match status" value="1"/>
</dbReference>
<dbReference type="PROSITE" id="PS00061">
    <property type="entry name" value="ADH_SHORT"/>
    <property type="match status" value="1"/>
</dbReference>
<dbReference type="GO" id="GO:0016491">
    <property type="term" value="F:oxidoreductase activity"/>
    <property type="evidence" value="ECO:0007669"/>
    <property type="project" value="UniProtKB-KW"/>
</dbReference>
<dbReference type="OrthoDB" id="2898618at2759"/>
<feature type="region of interest" description="Disordered" evidence="4">
    <location>
        <begin position="236"/>
        <end position="259"/>
    </location>
</feature>
<dbReference type="EMBL" id="ML119651">
    <property type="protein sequence ID" value="RPA86018.1"/>
    <property type="molecule type" value="Genomic_DNA"/>
</dbReference>
<sequence length="299" mass="31255">MSAPASNDHLSASTLFDMSGLKCVVTGGATGIGLMMTQALVANGATVYITGRRKEKLDNAVSHYNKPPGKIIPLVCDVTSRDSVAELTTKLTELEPNGIHLLVNNAGVAKEQSIKFGTTKPDMNDAVSLSQALLKADQKMWDETFASNVTSIFFVSSSLLPLLAKGTETRKGYSSSIINTSSISGILKSSGSGQFAYAASKAAAIHLTKVLAATFKDVKVRVNTIAPGIFPSEMTAGESDEKNKSVLKGMGDSLPSKRTGEDQDIAAALLYLAGPASCFVNGQIVHPDGGNLLTSPSTL</sequence>
<dbReference type="InterPro" id="IPR052178">
    <property type="entry name" value="Sec_Metab_Biosynth_SDR"/>
</dbReference>
<dbReference type="Gene3D" id="3.40.50.720">
    <property type="entry name" value="NAD(P)-binding Rossmann-like Domain"/>
    <property type="match status" value="1"/>
</dbReference>
<keyword evidence="3" id="KW-0560">Oxidoreductase</keyword>
<evidence type="ECO:0000256" key="4">
    <source>
        <dbReference type="SAM" id="MobiDB-lite"/>
    </source>
</evidence>
<accession>A0A3N4IMU5</accession>
<organism evidence="5 6">
    <name type="scientific">Ascobolus immersus RN42</name>
    <dbReference type="NCBI Taxonomy" id="1160509"/>
    <lineage>
        <taxon>Eukaryota</taxon>
        <taxon>Fungi</taxon>
        <taxon>Dikarya</taxon>
        <taxon>Ascomycota</taxon>
        <taxon>Pezizomycotina</taxon>
        <taxon>Pezizomycetes</taxon>
        <taxon>Pezizales</taxon>
        <taxon>Ascobolaceae</taxon>
        <taxon>Ascobolus</taxon>
    </lineage>
</organism>
<dbReference type="AlphaFoldDB" id="A0A3N4IMU5"/>
<gene>
    <name evidence="5" type="ORF">BJ508DRAFT_204525</name>
</gene>
<dbReference type="PRINTS" id="PR00081">
    <property type="entry name" value="GDHRDH"/>
</dbReference>
<dbReference type="PRINTS" id="PR00080">
    <property type="entry name" value="SDRFAMILY"/>
</dbReference>
<evidence type="ECO:0000256" key="1">
    <source>
        <dbReference type="ARBA" id="ARBA00006484"/>
    </source>
</evidence>
<dbReference type="Proteomes" id="UP000275078">
    <property type="component" value="Unassembled WGS sequence"/>
</dbReference>
<dbReference type="InterPro" id="IPR020904">
    <property type="entry name" value="Sc_DH/Rdtase_CS"/>
</dbReference>
<protein>
    <submittedName>
        <fullName evidence="5">NAD(P)-binding protein</fullName>
    </submittedName>
</protein>
<dbReference type="InterPro" id="IPR002347">
    <property type="entry name" value="SDR_fam"/>
</dbReference>
<reference evidence="5 6" key="1">
    <citation type="journal article" date="2018" name="Nat. Ecol. Evol.">
        <title>Pezizomycetes genomes reveal the molecular basis of ectomycorrhizal truffle lifestyle.</title>
        <authorList>
            <person name="Murat C."/>
            <person name="Payen T."/>
            <person name="Noel B."/>
            <person name="Kuo A."/>
            <person name="Morin E."/>
            <person name="Chen J."/>
            <person name="Kohler A."/>
            <person name="Krizsan K."/>
            <person name="Balestrini R."/>
            <person name="Da Silva C."/>
            <person name="Montanini B."/>
            <person name="Hainaut M."/>
            <person name="Levati E."/>
            <person name="Barry K.W."/>
            <person name="Belfiori B."/>
            <person name="Cichocki N."/>
            <person name="Clum A."/>
            <person name="Dockter R.B."/>
            <person name="Fauchery L."/>
            <person name="Guy J."/>
            <person name="Iotti M."/>
            <person name="Le Tacon F."/>
            <person name="Lindquist E.A."/>
            <person name="Lipzen A."/>
            <person name="Malagnac F."/>
            <person name="Mello A."/>
            <person name="Molinier V."/>
            <person name="Miyauchi S."/>
            <person name="Poulain J."/>
            <person name="Riccioni C."/>
            <person name="Rubini A."/>
            <person name="Sitrit Y."/>
            <person name="Splivallo R."/>
            <person name="Traeger S."/>
            <person name="Wang M."/>
            <person name="Zifcakova L."/>
            <person name="Wipf D."/>
            <person name="Zambonelli A."/>
            <person name="Paolocci F."/>
            <person name="Nowrousian M."/>
            <person name="Ottonello S."/>
            <person name="Baldrian P."/>
            <person name="Spatafora J.W."/>
            <person name="Henrissat B."/>
            <person name="Nagy L.G."/>
            <person name="Aury J.M."/>
            <person name="Wincker P."/>
            <person name="Grigoriev I.V."/>
            <person name="Bonfante P."/>
            <person name="Martin F.M."/>
        </authorList>
    </citation>
    <scope>NUCLEOTIDE SEQUENCE [LARGE SCALE GENOMIC DNA]</scope>
    <source>
        <strain evidence="5 6">RN42</strain>
    </source>
</reference>
<evidence type="ECO:0000256" key="3">
    <source>
        <dbReference type="ARBA" id="ARBA00023002"/>
    </source>
</evidence>
<evidence type="ECO:0000256" key="2">
    <source>
        <dbReference type="ARBA" id="ARBA00022857"/>
    </source>
</evidence>
<dbReference type="FunFam" id="3.40.50.720:FF:000084">
    <property type="entry name" value="Short-chain dehydrogenase reductase"/>
    <property type="match status" value="1"/>
</dbReference>